<dbReference type="Gene3D" id="1.10.630.10">
    <property type="entry name" value="Cytochrome P450"/>
    <property type="match status" value="1"/>
</dbReference>
<gene>
    <name evidence="9" type="ORF">LUZ62_059955</name>
</gene>
<evidence type="ECO:0000256" key="7">
    <source>
        <dbReference type="PIRSR" id="PIRSR602401-1"/>
    </source>
</evidence>
<dbReference type="PRINTS" id="PR00463">
    <property type="entry name" value="EP450I"/>
</dbReference>
<dbReference type="GO" id="GO:0004497">
    <property type="term" value="F:monooxygenase activity"/>
    <property type="evidence" value="ECO:0007669"/>
    <property type="project" value="UniProtKB-KW"/>
</dbReference>
<dbReference type="PROSITE" id="PS00086">
    <property type="entry name" value="CYTOCHROME_P450"/>
    <property type="match status" value="1"/>
</dbReference>
<dbReference type="GO" id="GO:0016705">
    <property type="term" value="F:oxidoreductase activity, acting on paired donors, with incorporation or reduction of molecular oxygen"/>
    <property type="evidence" value="ECO:0007669"/>
    <property type="project" value="InterPro"/>
</dbReference>
<keyword evidence="10" id="KW-1185">Reference proteome</keyword>
<comment type="cofactor">
    <cofactor evidence="7">
        <name>heme</name>
        <dbReference type="ChEBI" id="CHEBI:30413"/>
    </cofactor>
</comment>
<dbReference type="InterPro" id="IPR001128">
    <property type="entry name" value="Cyt_P450"/>
</dbReference>
<evidence type="ECO:0000256" key="3">
    <source>
        <dbReference type="ARBA" id="ARBA00022723"/>
    </source>
</evidence>
<dbReference type="PANTHER" id="PTHR47955:SF8">
    <property type="entry name" value="CYTOCHROME P450 71D11-LIKE"/>
    <property type="match status" value="1"/>
</dbReference>
<evidence type="ECO:0000313" key="10">
    <source>
        <dbReference type="Proteomes" id="UP001140206"/>
    </source>
</evidence>
<dbReference type="GO" id="GO:0005506">
    <property type="term" value="F:iron ion binding"/>
    <property type="evidence" value="ECO:0007669"/>
    <property type="project" value="InterPro"/>
</dbReference>
<organism evidence="9 10">
    <name type="scientific">Rhynchospora pubera</name>
    <dbReference type="NCBI Taxonomy" id="906938"/>
    <lineage>
        <taxon>Eukaryota</taxon>
        <taxon>Viridiplantae</taxon>
        <taxon>Streptophyta</taxon>
        <taxon>Embryophyta</taxon>
        <taxon>Tracheophyta</taxon>
        <taxon>Spermatophyta</taxon>
        <taxon>Magnoliopsida</taxon>
        <taxon>Liliopsida</taxon>
        <taxon>Poales</taxon>
        <taxon>Cyperaceae</taxon>
        <taxon>Cyperoideae</taxon>
        <taxon>Rhynchosporeae</taxon>
        <taxon>Rhynchospora</taxon>
    </lineage>
</organism>
<dbReference type="EMBL" id="JAMFTS010000003">
    <property type="protein sequence ID" value="KAJ4775698.1"/>
    <property type="molecule type" value="Genomic_DNA"/>
</dbReference>
<evidence type="ECO:0000256" key="4">
    <source>
        <dbReference type="ARBA" id="ARBA00023002"/>
    </source>
</evidence>
<sequence>MKMEFTDLIITLVLVFLLPSLTLIIVRKAANRKTQINLPPGPWKLPFIGSLLHLVTASQPHHALRNLARSHGPVMLLRVGEIDVVVVSSSEAAQQVMQTQDANFGSHPKLSLSDLLFYGSTDILYSEGVYWRQLRRICNTDLLAAGRVSSFASIRQEEVISMLRAFCKESFDRTPVNMRTKLAEMVNNVICRSAFRERCKSQERLLEIMKQITELGSRFSFSDLFPSFNWLDVKRRRRLETIHRELDMILDDTIKEHLRVPKEQNVIDDDIEDLADALLKAKEQGDLEVPLTLDNIKAVMLDVFIAGTDTPLSTLEWAMSELMRHPTVMAKAQAEVRQAMREKTHIDENTLFELSYLKLVIKETLRLHPPVPLIPRFCKSTCKLLGYTIPSGTRLLINAWDLGRDPRYWTDANEFKPERFERVGVDFRGQNFEFVPFGAGRRICPGLLFSTVLMEMALAHILLHFDWELPDGIGEHDLGMTEGSGAFVAKRKPLCLVPILKIPLPDF</sequence>
<proteinExistence type="inferred from homology"/>
<dbReference type="CDD" id="cd11072">
    <property type="entry name" value="CYP71-like"/>
    <property type="match status" value="1"/>
</dbReference>
<keyword evidence="6 8" id="KW-0503">Monooxygenase</keyword>
<feature type="binding site" description="axial binding residue" evidence="7">
    <location>
        <position position="444"/>
    </location>
    <ligand>
        <name>heme</name>
        <dbReference type="ChEBI" id="CHEBI:30413"/>
    </ligand>
    <ligandPart>
        <name>Fe</name>
        <dbReference type="ChEBI" id="CHEBI:18248"/>
    </ligandPart>
</feature>
<dbReference type="AlphaFoldDB" id="A0AAV8EBR1"/>
<dbReference type="PANTHER" id="PTHR47955">
    <property type="entry name" value="CYTOCHROME P450 FAMILY 71 PROTEIN"/>
    <property type="match status" value="1"/>
</dbReference>
<dbReference type="Proteomes" id="UP001140206">
    <property type="component" value="Chromosome 3"/>
</dbReference>
<comment type="caution">
    <text evidence="9">The sequence shown here is derived from an EMBL/GenBank/DDBJ whole genome shotgun (WGS) entry which is preliminary data.</text>
</comment>
<protein>
    <submittedName>
        <fullName evidence="9">Cytochrome P450 family 71 polypeptide</fullName>
    </submittedName>
</protein>
<keyword evidence="2 7" id="KW-0349">Heme</keyword>
<dbReference type="Pfam" id="PF00067">
    <property type="entry name" value="p450"/>
    <property type="match status" value="1"/>
</dbReference>
<dbReference type="InterPro" id="IPR036396">
    <property type="entry name" value="Cyt_P450_sf"/>
</dbReference>
<dbReference type="SUPFAM" id="SSF48264">
    <property type="entry name" value="Cytochrome P450"/>
    <property type="match status" value="1"/>
</dbReference>
<reference evidence="9" key="1">
    <citation type="submission" date="2022-08" db="EMBL/GenBank/DDBJ databases">
        <authorList>
            <person name="Marques A."/>
        </authorList>
    </citation>
    <scope>NUCLEOTIDE SEQUENCE</scope>
    <source>
        <strain evidence="9">RhyPub2mFocal</strain>
        <tissue evidence="9">Leaves</tissue>
    </source>
</reference>
<evidence type="ECO:0000256" key="6">
    <source>
        <dbReference type="ARBA" id="ARBA00023033"/>
    </source>
</evidence>
<comment type="similarity">
    <text evidence="1 8">Belongs to the cytochrome P450 family.</text>
</comment>
<dbReference type="InterPro" id="IPR017972">
    <property type="entry name" value="Cyt_P450_CS"/>
</dbReference>
<evidence type="ECO:0000313" key="9">
    <source>
        <dbReference type="EMBL" id="KAJ4775698.1"/>
    </source>
</evidence>
<keyword evidence="4 8" id="KW-0560">Oxidoreductase</keyword>
<dbReference type="GO" id="GO:0020037">
    <property type="term" value="F:heme binding"/>
    <property type="evidence" value="ECO:0007669"/>
    <property type="project" value="InterPro"/>
</dbReference>
<evidence type="ECO:0000256" key="2">
    <source>
        <dbReference type="ARBA" id="ARBA00022617"/>
    </source>
</evidence>
<keyword evidence="5 7" id="KW-0408">Iron</keyword>
<dbReference type="PRINTS" id="PR00385">
    <property type="entry name" value="P450"/>
</dbReference>
<keyword evidence="3 7" id="KW-0479">Metal-binding</keyword>
<evidence type="ECO:0000256" key="1">
    <source>
        <dbReference type="ARBA" id="ARBA00010617"/>
    </source>
</evidence>
<evidence type="ECO:0000256" key="8">
    <source>
        <dbReference type="RuleBase" id="RU000461"/>
    </source>
</evidence>
<dbReference type="InterPro" id="IPR002401">
    <property type="entry name" value="Cyt_P450_E_grp-I"/>
</dbReference>
<evidence type="ECO:0000256" key="5">
    <source>
        <dbReference type="ARBA" id="ARBA00023004"/>
    </source>
</evidence>
<accession>A0AAV8EBR1</accession>
<dbReference type="FunFam" id="1.10.630.10:FF:000043">
    <property type="entry name" value="Cytochrome P450 99A2"/>
    <property type="match status" value="1"/>
</dbReference>
<name>A0AAV8EBR1_9POAL</name>